<name>A0A1H0ZXH8_9FLAO</name>
<evidence type="ECO:0000313" key="3">
    <source>
        <dbReference type="Proteomes" id="UP000199627"/>
    </source>
</evidence>
<proteinExistence type="predicted"/>
<dbReference type="Proteomes" id="UP000199627">
    <property type="component" value="Unassembled WGS sequence"/>
</dbReference>
<sequence length="523" mass="56367">MNKKFILRLFLLVAISIFLYSCRNDLLNEQHSAVNPNASKFRMVKLKDIPNVENFIYKESGRKDMKVPLSSVSISGKQDLSIGNIETSAIVEANYGTDVYYVFKVENINDTDAVYNLEVKKTNGQVIKAEIIEYDPKDGSPLDFQHFTGSVTSYSLDGSVTSTVGFNDGVGDCPPIPGTPGGNGDSGGTIDPGDVPPPNGGWYNGGNGPKDEVPWGDNPTDCTDLILDSHGNTIGWYDHCLNETHLNPIAHKTSSTGETDNLSADCNGDGSGVIITNPTTSTDPCEKAKTSIAKANVVYKNSEVKTKMDDILRPKAIGPKEWALALGQNANGGYQVTPAKEGDSTNSYVPTNLLSTPYIGDGHSHPGTPGVPSAGDLYGMLEEIIKPNSTFQVRFVYGMSNGVQEVYSLILNDKAAAGAFLALYPRSENYDPDTHGFLENSVLWNEIEKMKAIFNNKSTTIDTSGETYDSRAVGLAHIFEQLNAGMSIAKVDGNGNLKKINASIEPITVNGLKDERAKISKCP</sequence>
<dbReference type="EMBL" id="FNKL01000002">
    <property type="protein sequence ID" value="SDQ32108.1"/>
    <property type="molecule type" value="Genomic_DNA"/>
</dbReference>
<dbReference type="RefSeq" id="WP_089754520.1">
    <property type="nucleotide sequence ID" value="NZ_FNKL01000002.1"/>
</dbReference>
<evidence type="ECO:0000313" key="2">
    <source>
        <dbReference type="EMBL" id="SDQ32108.1"/>
    </source>
</evidence>
<reference evidence="3" key="1">
    <citation type="submission" date="2016-10" db="EMBL/GenBank/DDBJ databases">
        <authorList>
            <person name="Varghese N."/>
            <person name="Submissions S."/>
        </authorList>
    </citation>
    <scope>NUCLEOTIDE SEQUENCE [LARGE SCALE GENOMIC DNA]</scope>
    <source>
        <strain evidence="3">DSM 17072</strain>
    </source>
</reference>
<evidence type="ECO:0000256" key="1">
    <source>
        <dbReference type="SAM" id="MobiDB-lite"/>
    </source>
</evidence>
<dbReference type="AlphaFoldDB" id="A0A1H0ZXH8"/>
<feature type="region of interest" description="Disordered" evidence="1">
    <location>
        <begin position="169"/>
        <end position="213"/>
    </location>
</feature>
<accession>A0A1H0ZXH8</accession>
<protein>
    <submittedName>
        <fullName evidence="2">Uncharacterized protein</fullName>
    </submittedName>
</protein>
<organism evidence="2 3">
    <name type="scientific">Chryseobacterium soldanellicola</name>
    <dbReference type="NCBI Taxonomy" id="311333"/>
    <lineage>
        <taxon>Bacteria</taxon>
        <taxon>Pseudomonadati</taxon>
        <taxon>Bacteroidota</taxon>
        <taxon>Flavobacteriia</taxon>
        <taxon>Flavobacteriales</taxon>
        <taxon>Weeksellaceae</taxon>
        <taxon>Chryseobacterium group</taxon>
        <taxon>Chryseobacterium</taxon>
    </lineage>
</organism>
<gene>
    <name evidence="2" type="ORF">SAMN05421664_1130</name>
</gene>
<dbReference type="OrthoDB" id="1248522at2"/>
<keyword evidence="3" id="KW-1185">Reference proteome</keyword>
<dbReference type="PROSITE" id="PS51257">
    <property type="entry name" value="PROKAR_LIPOPROTEIN"/>
    <property type="match status" value="1"/>
</dbReference>
<dbReference type="STRING" id="311333.SAMN05421664_1130"/>